<gene>
    <name evidence="2" type="ORF">N7476_007966</name>
</gene>
<feature type="region of interest" description="Disordered" evidence="1">
    <location>
        <begin position="211"/>
        <end position="251"/>
    </location>
</feature>
<feature type="compositionally biased region" description="Low complexity" evidence="1">
    <location>
        <begin position="477"/>
        <end position="496"/>
    </location>
</feature>
<name>A0A9W9U251_9EURO</name>
<protein>
    <submittedName>
        <fullName evidence="2">Uncharacterized protein</fullName>
    </submittedName>
</protein>
<comment type="caution">
    <text evidence="2">The sequence shown here is derived from an EMBL/GenBank/DDBJ whole genome shotgun (WGS) entry which is preliminary data.</text>
</comment>
<dbReference type="Proteomes" id="UP001147746">
    <property type="component" value="Unassembled WGS sequence"/>
</dbReference>
<feature type="region of interest" description="Disordered" evidence="1">
    <location>
        <begin position="540"/>
        <end position="741"/>
    </location>
</feature>
<keyword evidence="3" id="KW-1185">Reference proteome</keyword>
<evidence type="ECO:0000313" key="3">
    <source>
        <dbReference type="Proteomes" id="UP001147746"/>
    </source>
</evidence>
<dbReference type="AlphaFoldDB" id="A0A9W9U251"/>
<feature type="region of interest" description="Disordered" evidence="1">
    <location>
        <begin position="1"/>
        <end position="57"/>
    </location>
</feature>
<proteinExistence type="predicted"/>
<evidence type="ECO:0000313" key="2">
    <source>
        <dbReference type="EMBL" id="KAJ5307310.1"/>
    </source>
</evidence>
<sequence length="741" mass="82270">MSDEEAPPPYSATDPLNAANNRNGNSSRPIPLRDNAQAQEAGSSGLPEPGPSTPSVVPTHFFSAVTYFEQRPPTVIDDSRGLLDHHMTIYPRSQAKDFPRRPRCWNDQFGEVIQQDWDTFLRYLFPAQLGLAAASQHLPRQLRAEIQRDRKDRPQETDEQRHARITAVVDEWNQCFFEPRATRIVFVYVGEPDAAPTSALCPRCYPAATKATQGTGTPTSMESQAPAIANAPSPVGQPSPSPTSWHMPQYSPFGTPQHMPYGTPYGVPPFTAHATQNGQPSQYYTPPPPGAAPWQWQPWGYTPPQFGPSGTSKSGPLGWISNITSQAQKYGERFAEQAQHYGDQISSQAMQYGRQVEEQAMAHGWWIEDQARLHGRKPNVYPSGYPPGYPPAACNGGPPWSPAPAGQTGQIGGVAHNRPTSTLTSTSTPTSPTTTTTPVNTTENRPSPQPQPEAQPKPQIQSDHKSLSRSFQRSRRASTSSVSSVSSLSSIDSLSTTSDLDASDLANIRTQLQSLHDRHDRTLYEAAVDLRRQLSLLEESRREARTSGRRNWRNGPQGLQTDSTDWGRWESPEQQQREATERRAMKEEMRATKKAFRDVIRRARDEQRDKRRARKNRLRHTRAQPQPESKPQDEILLDGRMAALAVEEPTFRPPARSHTEPISQAHRPQPAPLRSDASSEVSVPGAIKTPLSASMINAHGSPAGVPDKKSKLKQMLKSRNIKKQQKAEKETEQDKSKKDGK</sequence>
<feature type="compositionally biased region" description="Polar residues" evidence="1">
    <location>
        <begin position="211"/>
        <end position="223"/>
    </location>
</feature>
<feature type="compositionally biased region" description="Low complexity" evidence="1">
    <location>
        <begin position="17"/>
        <end position="28"/>
    </location>
</feature>
<feature type="compositionally biased region" description="Basic and acidic residues" evidence="1">
    <location>
        <begin position="565"/>
        <end position="609"/>
    </location>
</feature>
<feature type="compositionally biased region" description="Basic residues" evidence="1">
    <location>
        <begin position="610"/>
        <end position="622"/>
    </location>
</feature>
<accession>A0A9W9U251</accession>
<evidence type="ECO:0000256" key="1">
    <source>
        <dbReference type="SAM" id="MobiDB-lite"/>
    </source>
</evidence>
<dbReference type="EMBL" id="JAPZBO010000008">
    <property type="protein sequence ID" value="KAJ5307310.1"/>
    <property type="molecule type" value="Genomic_DNA"/>
</dbReference>
<feature type="region of interest" description="Disordered" evidence="1">
    <location>
        <begin position="396"/>
        <end position="496"/>
    </location>
</feature>
<reference evidence="2" key="2">
    <citation type="journal article" date="2023" name="IMA Fungus">
        <title>Comparative genomic study of the Penicillium genus elucidates a diverse pangenome and 15 lateral gene transfer events.</title>
        <authorList>
            <person name="Petersen C."/>
            <person name="Sorensen T."/>
            <person name="Nielsen M.R."/>
            <person name="Sondergaard T.E."/>
            <person name="Sorensen J.L."/>
            <person name="Fitzpatrick D.A."/>
            <person name="Frisvad J.C."/>
            <person name="Nielsen K.L."/>
        </authorList>
    </citation>
    <scope>NUCLEOTIDE SEQUENCE</scope>
    <source>
        <strain evidence="2">IBT 21472</strain>
    </source>
</reference>
<feature type="compositionally biased region" description="Low complexity" evidence="1">
    <location>
        <begin position="419"/>
        <end position="442"/>
    </location>
</feature>
<organism evidence="2 3">
    <name type="scientific">Penicillium atrosanguineum</name>
    <dbReference type="NCBI Taxonomy" id="1132637"/>
    <lineage>
        <taxon>Eukaryota</taxon>
        <taxon>Fungi</taxon>
        <taxon>Dikarya</taxon>
        <taxon>Ascomycota</taxon>
        <taxon>Pezizomycotina</taxon>
        <taxon>Eurotiomycetes</taxon>
        <taxon>Eurotiomycetidae</taxon>
        <taxon>Eurotiales</taxon>
        <taxon>Aspergillaceae</taxon>
        <taxon>Penicillium</taxon>
    </lineage>
</organism>
<feature type="compositionally biased region" description="Basic and acidic residues" evidence="1">
    <location>
        <begin position="725"/>
        <end position="741"/>
    </location>
</feature>
<reference evidence="2" key="1">
    <citation type="submission" date="2022-12" db="EMBL/GenBank/DDBJ databases">
        <authorList>
            <person name="Petersen C."/>
        </authorList>
    </citation>
    <scope>NUCLEOTIDE SEQUENCE</scope>
    <source>
        <strain evidence="2">IBT 21472</strain>
    </source>
</reference>
<feature type="compositionally biased region" description="Basic residues" evidence="1">
    <location>
        <begin position="710"/>
        <end position="724"/>
    </location>
</feature>